<evidence type="ECO:0000259" key="2">
    <source>
        <dbReference type="SMART" id="SM00464"/>
    </source>
</evidence>
<dbReference type="AlphaFoldDB" id="A0A9N8EXA1"/>
<accession>A0A9N8EXA1</accession>
<evidence type="ECO:0000313" key="4">
    <source>
        <dbReference type="Proteomes" id="UP001153069"/>
    </source>
</evidence>
<dbReference type="Proteomes" id="UP001153069">
    <property type="component" value="Unassembled WGS sequence"/>
</dbReference>
<feature type="signal peptide" evidence="1">
    <location>
        <begin position="1"/>
        <end position="29"/>
    </location>
</feature>
<sequence length="319" mass="35358">MISSLRIRVSWMLLLSSSSLLSLFPCADAFLIIGTVPWSHVSSTGTCSSSSSWLRMSSDSDSDDFMKSLQSRMAQVEDSDSKLPIVVLDTMLPRQVLKIEVENDIFQALVKDCVERESLRFGMIGTATLANTGQSWPLQNGVEVEIVDPPQVVDGQLPADGGNNKALRVKLQAGRRFRIDQKDLQTNPAGWTEARVEWLNEETEEPEDPLSMARAIHVCVKITKRNLIDQWVELAKTKEHFEGQIDQLLEDLGELPPVEEPSELAFWVGALVNPLPAMGVAMEIRPQLLMAKTAEERIGTAYKGLIASIAHMDGTKPLF</sequence>
<reference evidence="3" key="1">
    <citation type="submission" date="2020-06" db="EMBL/GenBank/DDBJ databases">
        <authorList>
            <consortium name="Plant Systems Biology data submission"/>
        </authorList>
    </citation>
    <scope>NUCLEOTIDE SEQUENCE</scope>
    <source>
        <strain evidence="3">D6</strain>
    </source>
</reference>
<gene>
    <name evidence="3" type="ORF">SEMRO_1826_G300130.1</name>
</gene>
<dbReference type="InterPro" id="IPR046336">
    <property type="entry name" value="Lon_prtase_N_sf"/>
</dbReference>
<dbReference type="SMART" id="SM00464">
    <property type="entry name" value="LON"/>
    <property type="match status" value="1"/>
</dbReference>
<evidence type="ECO:0000313" key="3">
    <source>
        <dbReference type="EMBL" id="CAB9526430.1"/>
    </source>
</evidence>
<dbReference type="EMBL" id="CAICTM010001824">
    <property type="protein sequence ID" value="CAB9526430.1"/>
    <property type="molecule type" value="Genomic_DNA"/>
</dbReference>
<proteinExistence type="predicted"/>
<name>A0A9N8EXA1_9STRA</name>
<dbReference type="InterPro" id="IPR003111">
    <property type="entry name" value="Lon_prtase_N"/>
</dbReference>
<keyword evidence="1" id="KW-0732">Signal</keyword>
<dbReference type="Pfam" id="PF02190">
    <property type="entry name" value="LON_substr_bdg"/>
    <property type="match status" value="1"/>
</dbReference>
<comment type="caution">
    <text evidence="3">The sequence shown here is derived from an EMBL/GenBank/DDBJ whole genome shotgun (WGS) entry which is preliminary data.</text>
</comment>
<keyword evidence="3" id="KW-0378">Hydrolase</keyword>
<protein>
    <submittedName>
        <fullName evidence="3">ATP-dependent protease La (LON) domain</fullName>
    </submittedName>
</protein>
<dbReference type="InterPro" id="IPR015947">
    <property type="entry name" value="PUA-like_sf"/>
</dbReference>
<feature type="chain" id="PRO_5040215566" evidence="1">
    <location>
        <begin position="30"/>
        <end position="319"/>
    </location>
</feature>
<evidence type="ECO:0000256" key="1">
    <source>
        <dbReference type="SAM" id="SignalP"/>
    </source>
</evidence>
<dbReference type="SUPFAM" id="SSF88697">
    <property type="entry name" value="PUA domain-like"/>
    <property type="match status" value="1"/>
</dbReference>
<organism evidence="3 4">
    <name type="scientific">Seminavis robusta</name>
    <dbReference type="NCBI Taxonomy" id="568900"/>
    <lineage>
        <taxon>Eukaryota</taxon>
        <taxon>Sar</taxon>
        <taxon>Stramenopiles</taxon>
        <taxon>Ochrophyta</taxon>
        <taxon>Bacillariophyta</taxon>
        <taxon>Bacillariophyceae</taxon>
        <taxon>Bacillariophycidae</taxon>
        <taxon>Naviculales</taxon>
        <taxon>Naviculaceae</taxon>
        <taxon>Seminavis</taxon>
    </lineage>
</organism>
<dbReference type="Gene3D" id="2.30.130.40">
    <property type="entry name" value="LON domain-like"/>
    <property type="match status" value="1"/>
</dbReference>
<dbReference type="GO" id="GO:0006508">
    <property type="term" value="P:proteolysis"/>
    <property type="evidence" value="ECO:0007669"/>
    <property type="project" value="UniProtKB-KW"/>
</dbReference>
<keyword evidence="3" id="KW-0645">Protease</keyword>
<dbReference type="GO" id="GO:0008233">
    <property type="term" value="F:peptidase activity"/>
    <property type="evidence" value="ECO:0007669"/>
    <property type="project" value="UniProtKB-KW"/>
</dbReference>
<dbReference type="OrthoDB" id="264917at2759"/>
<feature type="domain" description="Lon N-terminal" evidence="2">
    <location>
        <begin position="82"/>
        <end position="307"/>
    </location>
</feature>
<keyword evidence="4" id="KW-1185">Reference proteome</keyword>